<evidence type="ECO:0000256" key="1">
    <source>
        <dbReference type="ARBA" id="ARBA00006611"/>
    </source>
</evidence>
<dbReference type="SUPFAM" id="SSF52540">
    <property type="entry name" value="P-loop containing nucleoside triphosphate hydrolases"/>
    <property type="match status" value="1"/>
</dbReference>
<accession>A0A1D7ZYB8</accession>
<evidence type="ECO:0000256" key="2">
    <source>
        <dbReference type="ARBA" id="ARBA00022741"/>
    </source>
</evidence>
<dbReference type="Gene3D" id="3.30.450.90">
    <property type="match status" value="1"/>
</dbReference>
<dbReference type="Proteomes" id="UP000094714">
    <property type="component" value="Chromosome"/>
</dbReference>
<dbReference type="CDD" id="cd01129">
    <property type="entry name" value="PulE-GspE-like"/>
    <property type="match status" value="1"/>
</dbReference>
<dbReference type="GO" id="GO:0005886">
    <property type="term" value="C:plasma membrane"/>
    <property type="evidence" value="ECO:0007669"/>
    <property type="project" value="TreeGrafter"/>
</dbReference>
<gene>
    <name evidence="5" type="ORF">LACFE_CDS1404</name>
</gene>
<dbReference type="NCBIfam" id="NF041000">
    <property type="entry name" value="ATPase_ComGA"/>
    <property type="match status" value="1"/>
</dbReference>
<dbReference type="PANTHER" id="PTHR30258">
    <property type="entry name" value="TYPE II SECRETION SYSTEM PROTEIN GSPE-RELATED"/>
    <property type="match status" value="1"/>
</dbReference>
<dbReference type="GO" id="GO:0016887">
    <property type="term" value="F:ATP hydrolysis activity"/>
    <property type="evidence" value="ECO:0007669"/>
    <property type="project" value="TreeGrafter"/>
</dbReference>
<feature type="domain" description="Bacterial type II secretion system protein E" evidence="4">
    <location>
        <begin position="3"/>
        <end position="275"/>
    </location>
</feature>
<keyword evidence="3" id="KW-0067">ATP-binding</keyword>
<dbReference type="AlphaFoldDB" id="A0A1D7ZYB8"/>
<dbReference type="InterPro" id="IPR027417">
    <property type="entry name" value="P-loop_NTPase"/>
</dbReference>
<proteinExistence type="inferred from homology"/>
<evidence type="ECO:0000256" key="3">
    <source>
        <dbReference type="ARBA" id="ARBA00022840"/>
    </source>
</evidence>
<comment type="similarity">
    <text evidence="1">Belongs to the GSP E family.</text>
</comment>
<dbReference type="Pfam" id="PF00437">
    <property type="entry name" value="T2SSE"/>
    <property type="match status" value="1"/>
</dbReference>
<sequence length="321" mass="35830">MNVESWLRKEMATMIGERVADAYILPHQGRYRLASFERGQVKERRSLTLAGGQQLIAYFKYRANMAVTEHRRPQSGGISWPSKEGVVNLRLSTVGDFTGQESLVIRFIYPVSTDYQLLVPTQWQNLHRFARQRGLVLFAGPLGSGKTTTMYRLAREVKKEQVVMTIEDPVEIEEPWFIQTQVNELAGLSYQELLRVSLRHRPHILIIGEVRDPMTAKMAVRAGLAGQLVLATVHARSAGGVYTRLRQLGVSELELAQAVTGACYQRLVPLASEGAAVLFDFASPGQEKETRKVTPLWVKHLGEAVANGKITQETAEEFAAG</sequence>
<dbReference type="EMBL" id="CP017151">
    <property type="protein sequence ID" value="AOR74854.1"/>
    <property type="molecule type" value="Genomic_DNA"/>
</dbReference>
<dbReference type="InterPro" id="IPR001482">
    <property type="entry name" value="T2SS/T4SS_dom"/>
</dbReference>
<dbReference type="PANTHER" id="PTHR30258:SF2">
    <property type="entry name" value="COMG OPERON PROTEIN 1"/>
    <property type="match status" value="1"/>
</dbReference>
<organism evidence="5 6">
    <name type="scientific">Limosilactobacillus fermentum</name>
    <name type="common">Lactobacillus fermentum</name>
    <dbReference type="NCBI Taxonomy" id="1613"/>
    <lineage>
        <taxon>Bacteria</taxon>
        <taxon>Bacillati</taxon>
        <taxon>Bacillota</taxon>
        <taxon>Bacilli</taxon>
        <taxon>Lactobacillales</taxon>
        <taxon>Lactobacillaceae</taxon>
        <taxon>Limosilactobacillus</taxon>
    </lineage>
</organism>
<evidence type="ECO:0000313" key="5">
    <source>
        <dbReference type="EMBL" id="AOR74854.1"/>
    </source>
</evidence>
<dbReference type="InterPro" id="IPR047667">
    <property type="entry name" value="ATPase_ComGA"/>
</dbReference>
<dbReference type="GO" id="GO:0005524">
    <property type="term" value="F:ATP binding"/>
    <property type="evidence" value="ECO:0007669"/>
    <property type="project" value="UniProtKB-KW"/>
</dbReference>
<dbReference type="PATRIC" id="fig|1613.112.peg.1470"/>
<evidence type="ECO:0000259" key="4">
    <source>
        <dbReference type="Pfam" id="PF00437"/>
    </source>
</evidence>
<reference evidence="5 6" key="1">
    <citation type="submission" date="2016-09" db="EMBL/GenBank/DDBJ databases">
        <title>Genome Sequence of the Lactobacillus fermentum strain NCC2970 (CNCM I-5068).</title>
        <authorList>
            <person name="Barretto C."/>
            <person name="Ngom-Bru C."/>
            <person name="Genevaz A."/>
            <person name="Fournier C."/>
            <person name="Moine D."/>
            <person name="Kassam M."/>
            <person name="Iltis A."/>
            <person name="Sagory-Zalkind P."/>
            <person name="Faucherand G."/>
            <person name="Descombes P."/>
            <person name="Duboux S."/>
        </authorList>
    </citation>
    <scope>NUCLEOTIDE SEQUENCE [LARGE SCALE GENOMIC DNA]</scope>
    <source>
        <strain evidence="5 6">NCC2970</strain>
    </source>
</reference>
<dbReference type="Gene3D" id="3.40.50.300">
    <property type="entry name" value="P-loop containing nucleotide triphosphate hydrolases"/>
    <property type="match status" value="1"/>
</dbReference>
<name>A0A1D7ZYB8_LIMFE</name>
<protein>
    <submittedName>
        <fullName evidence="5">Competence protein</fullName>
    </submittedName>
</protein>
<evidence type="ECO:0000313" key="6">
    <source>
        <dbReference type="Proteomes" id="UP000094714"/>
    </source>
</evidence>
<keyword evidence="2" id="KW-0547">Nucleotide-binding</keyword>